<feature type="region of interest" description="Disordered" evidence="1">
    <location>
        <begin position="130"/>
        <end position="149"/>
    </location>
</feature>
<evidence type="ECO:0000256" key="1">
    <source>
        <dbReference type="SAM" id="MobiDB-lite"/>
    </source>
</evidence>
<feature type="region of interest" description="Disordered" evidence="1">
    <location>
        <begin position="54"/>
        <end position="99"/>
    </location>
</feature>
<dbReference type="AlphaFoldDB" id="A0A131YMK0"/>
<keyword evidence="2" id="KW-0732">Signal</keyword>
<dbReference type="PROSITE" id="PS50060">
    <property type="entry name" value="MAM_2"/>
    <property type="match status" value="1"/>
</dbReference>
<evidence type="ECO:0000256" key="2">
    <source>
        <dbReference type="SAM" id="SignalP"/>
    </source>
</evidence>
<feature type="signal peptide" evidence="2">
    <location>
        <begin position="1"/>
        <end position="31"/>
    </location>
</feature>
<sequence>MMAARPRGTERTMVVTLLLLSLTLLPHMASTEVNTIDRRSGRFSAQIAHHTELPYIRDPPEPSNVVDGPLPDEFEVPETSSIDGGDTALSTESDTNDESNEIHAADGLGVHGEVLSLRPQNDAGVAPESLVVPNSQRPSPVAPYDSRNPPKLYAPLHERYRLPERPFSYVRTFQCDFEEHACGMRNQKNIGDHFKLVSNSIAGRRGRYMAVDSQTVPAGVSRLITPYLPGYPNSMVCLRLAYFVHGPGAERIQIVAQDMGNRPLFSLERHQDNRWQTFAHNMTLHQDLRFFIEAYTNGQPGLIAIDDFTYSFDPCRR</sequence>
<reference evidence="4" key="1">
    <citation type="journal article" date="2016" name="Ticks Tick Borne Dis.">
        <title>De novo assembly and annotation of the salivary gland transcriptome of Rhipicephalus appendiculatus male and female ticks during blood feeding.</title>
        <authorList>
            <person name="de Castro M.H."/>
            <person name="de Klerk D."/>
            <person name="Pienaar R."/>
            <person name="Latif A.A."/>
            <person name="Rees D.J."/>
            <person name="Mans B.J."/>
        </authorList>
    </citation>
    <scope>NUCLEOTIDE SEQUENCE</scope>
    <source>
        <tissue evidence="4">Salivary glands</tissue>
    </source>
</reference>
<feature type="domain" description="MAM" evidence="3">
    <location>
        <begin position="173"/>
        <end position="317"/>
    </location>
</feature>
<dbReference type="EMBL" id="GEDV01008887">
    <property type="protein sequence ID" value="JAP79670.1"/>
    <property type="molecule type" value="Transcribed_RNA"/>
</dbReference>
<evidence type="ECO:0000313" key="4">
    <source>
        <dbReference type="EMBL" id="JAP79670.1"/>
    </source>
</evidence>
<dbReference type="SUPFAM" id="SSF49899">
    <property type="entry name" value="Concanavalin A-like lectins/glucanases"/>
    <property type="match status" value="1"/>
</dbReference>
<organism evidence="4">
    <name type="scientific">Rhipicephalus appendiculatus</name>
    <name type="common">Brown ear tick</name>
    <dbReference type="NCBI Taxonomy" id="34631"/>
    <lineage>
        <taxon>Eukaryota</taxon>
        <taxon>Metazoa</taxon>
        <taxon>Ecdysozoa</taxon>
        <taxon>Arthropoda</taxon>
        <taxon>Chelicerata</taxon>
        <taxon>Arachnida</taxon>
        <taxon>Acari</taxon>
        <taxon>Parasitiformes</taxon>
        <taxon>Ixodida</taxon>
        <taxon>Ixodoidea</taxon>
        <taxon>Ixodidae</taxon>
        <taxon>Rhipicephalinae</taxon>
        <taxon>Rhipicephalus</taxon>
        <taxon>Rhipicephalus</taxon>
    </lineage>
</organism>
<feature type="chain" id="PRO_5007285477" description="MAM domain-containing protein" evidence="2">
    <location>
        <begin position="32"/>
        <end position="317"/>
    </location>
</feature>
<dbReference type="InterPro" id="IPR013320">
    <property type="entry name" value="ConA-like_dom_sf"/>
</dbReference>
<proteinExistence type="predicted"/>
<dbReference type="GO" id="GO:0016020">
    <property type="term" value="C:membrane"/>
    <property type="evidence" value="ECO:0007669"/>
    <property type="project" value="InterPro"/>
</dbReference>
<accession>A0A131YMK0</accession>
<dbReference type="Pfam" id="PF00629">
    <property type="entry name" value="MAM"/>
    <property type="match status" value="1"/>
</dbReference>
<dbReference type="SMART" id="SM00137">
    <property type="entry name" value="MAM"/>
    <property type="match status" value="1"/>
</dbReference>
<dbReference type="InterPro" id="IPR000998">
    <property type="entry name" value="MAM_dom"/>
</dbReference>
<evidence type="ECO:0000259" key="3">
    <source>
        <dbReference type="PROSITE" id="PS50060"/>
    </source>
</evidence>
<dbReference type="CDD" id="cd06263">
    <property type="entry name" value="MAM"/>
    <property type="match status" value="1"/>
</dbReference>
<feature type="compositionally biased region" description="Polar residues" evidence="1">
    <location>
        <begin position="78"/>
        <end position="93"/>
    </location>
</feature>
<name>A0A131YMK0_RHIAP</name>
<dbReference type="Gene3D" id="2.60.120.200">
    <property type="match status" value="1"/>
</dbReference>
<protein>
    <recommendedName>
        <fullName evidence="3">MAM domain-containing protein</fullName>
    </recommendedName>
</protein>